<comment type="catalytic activity">
    <reaction evidence="9">
        <text>O-phospho-L-threonine + H(+) = (R)-1-aminopropan-2-yl phosphate + CO2</text>
        <dbReference type="Rhea" id="RHEA:11492"/>
        <dbReference type="ChEBI" id="CHEBI:15378"/>
        <dbReference type="ChEBI" id="CHEBI:16526"/>
        <dbReference type="ChEBI" id="CHEBI:58563"/>
        <dbReference type="ChEBI" id="CHEBI:58675"/>
        <dbReference type="EC" id="4.1.1.81"/>
    </reaction>
</comment>
<dbReference type="EC" id="4.1.1.81" evidence="4"/>
<evidence type="ECO:0000256" key="2">
    <source>
        <dbReference type="ARBA" id="ARBA00003444"/>
    </source>
</evidence>
<evidence type="ECO:0000259" key="10">
    <source>
        <dbReference type="Pfam" id="PF00155"/>
    </source>
</evidence>
<dbReference type="Proteomes" id="UP001231941">
    <property type="component" value="Unassembled WGS sequence"/>
</dbReference>
<dbReference type="Gene3D" id="3.90.1150.10">
    <property type="entry name" value="Aspartate Aminotransferase, domain 1"/>
    <property type="match status" value="1"/>
</dbReference>
<dbReference type="NCBIfam" id="TIGR01140">
    <property type="entry name" value="L_thr_O3P_dcar"/>
    <property type="match status" value="1"/>
</dbReference>
<keyword evidence="5" id="KW-0169">Cobalamin biosynthesis</keyword>
<comment type="cofactor">
    <cofactor evidence="1">
        <name>pyridoxal 5'-phosphate</name>
        <dbReference type="ChEBI" id="CHEBI:597326"/>
    </cofactor>
</comment>
<evidence type="ECO:0000256" key="4">
    <source>
        <dbReference type="ARBA" id="ARBA00012285"/>
    </source>
</evidence>
<dbReference type="SUPFAM" id="SSF53383">
    <property type="entry name" value="PLP-dependent transferases"/>
    <property type="match status" value="1"/>
</dbReference>
<keyword evidence="7 11" id="KW-0456">Lyase</keyword>
<dbReference type="Gene3D" id="3.40.640.10">
    <property type="entry name" value="Type I PLP-dependent aspartate aminotransferase-like (Major domain)"/>
    <property type="match status" value="1"/>
</dbReference>
<comment type="function">
    <text evidence="2">Decarboxylates L-threonine-O-3-phosphate to yield (R)-1-amino-2-propanol O-2-phosphate, the precursor for the linkage between the nucleotide loop and the corrin ring in cobalamin.</text>
</comment>
<gene>
    <name evidence="11" type="primary">cobD</name>
    <name evidence="11" type="ORF">Q5Y73_13920</name>
</gene>
<dbReference type="RefSeq" id="WP_305992520.1">
    <property type="nucleotide sequence ID" value="NZ_JAVAMP010000006.1"/>
</dbReference>
<dbReference type="PROSITE" id="PS00105">
    <property type="entry name" value="AA_TRANSFER_CLASS_1"/>
    <property type="match status" value="1"/>
</dbReference>
<evidence type="ECO:0000256" key="3">
    <source>
        <dbReference type="ARBA" id="ARBA00004953"/>
    </source>
</evidence>
<evidence type="ECO:0000313" key="11">
    <source>
        <dbReference type="EMBL" id="MDP5275209.1"/>
    </source>
</evidence>
<dbReference type="PANTHER" id="PTHR42885">
    <property type="entry name" value="HISTIDINOL-PHOSPHATE AMINOTRANSFERASE-RELATED"/>
    <property type="match status" value="1"/>
</dbReference>
<keyword evidence="12" id="KW-1185">Reference proteome</keyword>
<dbReference type="InterPro" id="IPR015422">
    <property type="entry name" value="PyrdxlP-dep_Trfase_small"/>
</dbReference>
<comment type="caution">
    <text evidence="11">The sequence shown here is derived from an EMBL/GenBank/DDBJ whole genome shotgun (WGS) entry which is preliminary data.</text>
</comment>
<accession>A0ABT9J0Q9</accession>
<feature type="domain" description="Aminotransferase class I/classII large" evidence="10">
    <location>
        <begin position="24"/>
        <end position="350"/>
    </location>
</feature>
<evidence type="ECO:0000256" key="7">
    <source>
        <dbReference type="ARBA" id="ARBA00023239"/>
    </source>
</evidence>
<sequence length="355" mass="40491">MLERYGHGGDLITAEETYGLAKEQFIDFSSNMNPLGSPDCVETILTNTWKELVHYPDPAVRKLRHAIAECYQIPMDSILVGNGAAELIDLTVRFLQPEMTALARPCFSEYDEAVSKIQGKTLDIYLKEENQFELQTSDIVKAADQCDLFFLGHPNNPTGKLISQPVLHSLLDTNQPVVLDEAFIDFVPFEKQVSLMNQAYQSNNLFVIRSMTKFFAIPGIRLGFMIAHPNWIRKIQSLQVQWSVNALAQSIGASVLHDHAYIKRTKNWLVQERSWFESQLSDLGLKVYSSDTNYLLVQLPPSIHVKKLQEQLAHRGILIRDASLFKGLNTSFFRIAIRLREQNEMFISKIKQVFI</sequence>
<dbReference type="Pfam" id="PF00155">
    <property type="entry name" value="Aminotran_1_2"/>
    <property type="match status" value="1"/>
</dbReference>
<dbReference type="PANTHER" id="PTHR42885:SF1">
    <property type="entry name" value="THREONINE-PHOSPHATE DECARBOXYLASE"/>
    <property type="match status" value="1"/>
</dbReference>
<name>A0ABT9J0Q9_9BACL</name>
<evidence type="ECO:0000256" key="9">
    <source>
        <dbReference type="ARBA" id="ARBA00048531"/>
    </source>
</evidence>
<keyword evidence="6" id="KW-0663">Pyridoxal phosphate</keyword>
<comment type="pathway">
    <text evidence="3">Cofactor biosynthesis; adenosylcobalamin biosynthesis.</text>
</comment>
<dbReference type="EMBL" id="JAVAMP010000006">
    <property type="protein sequence ID" value="MDP5275209.1"/>
    <property type="molecule type" value="Genomic_DNA"/>
</dbReference>
<dbReference type="InterPro" id="IPR015424">
    <property type="entry name" value="PyrdxlP-dep_Trfase"/>
</dbReference>
<proteinExistence type="predicted"/>
<dbReference type="CDD" id="cd00609">
    <property type="entry name" value="AAT_like"/>
    <property type="match status" value="1"/>
</dbReference>
<organism evidence="11 12">
    <name type="scientific">Chengkuizengella axinellae</name>
    <dbReference type="NCBI Taxonomy" id="3064388"/>
    <lineage>
        <taxon>Bacteria</taxon>
        <taxon>Bacillati</taxon>
        <taxon>Bacillota</taxon>
        <taxon>Bacilli</taxon>
        <taxon>Bacillales</taxon>
        <taxon>Paenibacillaceae</taxon>
        <taxon>Chengkuizengella</taxon>
    </lineage>
</organism>
<dbReference type="InterPro" id="IPR015421">
    <property type="entry name" value="PyrdxlP-dep_Trfase_major"/>
</dbReference>
<evidence type="ECO:0000256" key="1">
    <source>
        <dbReference type="ARBA" id="ARBA00001933"/>
    </source>
</evidence>
<protein>
    <recommendedName>
        <fullName evidence="4">threonine-phosphate decarboxylase</fullName>
        <ecNumber evidence="4">4.1.1.81</ecNumber>
    </recommendedName>
    <alternativeName>
        <fullName evidence="8">L-threonine-O-3-phosphate decarboxylase</fullName>
    </alternativeName>
</protein>
<evidence type="ECO:0000313" key="12">
    <source>
        <dbReference type="Proteomes" id="UP001231941"/>
    </source>
</evidence>
<dbReference type="InterPro" id="IPR004838">
    <property type="entry name" value="NHTrfase_class1_PyrdxlP-BS"/>
</dbReference>
<reference evidence="11 12" key="1">
    <citation type="submission" date="2023-08" db="EMBL/GenBank/DDBJ databases">
        <authorList>
            <person name="Park J.-S."/>
        </authorList>
    </citation>
    <scope>NUCLEOTIDE SEQUENCE [LARGE SCALE GENOMIC DNA]</scope>
    <source>
        <strain evidence="11 12">2205SS18-9</strain>
    </source>
</reference>
<dbReference type="GO" id="GO:0048472">
    <property type="term" value="F:threonine-phosphate decarboxylase activity"/>
    <property type="evidence" value="ECO:0007669"/>
    <property type="project" value="UniProtKB-EC"/>
</dbReference>
<evidence type="ECO:0000256" key="6">
    <source>
        <dbReference type="ARBA" id="ARBA00022898"/>
    </source>
</evidence>
<dbReference type="InterPro" id="IPR004839">
    <property type="entry name" value="Aminotransferase_I/II_large"/>
</dbReference>
<evidence type="ECO:0000256" key="5">
    <source>
        <dbReference type="ARBA" id="ARBA00022573"/>
    </source>
</evidence>
<evidence type="ECO:0000256" key="8">
    <source>
        <dbReference type="ARBA" id="ARBA00029996"/>
    </source>
</evidence>
<dbReference type="InterPro" id="IPR005860">
    <property type="entry name" value="CobD"/>
</dbReference>